<accession>A0A4V1KIM9</accession>
<dbReference type="PANTHER" id="PTHR43423:SF1">
    <property type="entry name" value="ABC TRANSPORTER I FAMILY MEMBER 17"/>
    <property type="match status" value="1"/>
</dbReference>
<dbReference type="GO" id="GO:0016020">
    <property type="term" value="C:membrane"/>
    <property type="evidence" value="ECO:0007669"/>
    <property type="project" value="InterPro"/>
</dbReference>
<dbReference type="InterPro" id="IPR027417">
    <property type="entry name" value="P-loop_NTPase"/>
</dbReference>
<keyword evidence="4 6" id="KW-0067">ATP-binding</keyword>
<evidence type="ECO:0000256" key="4">
    <source>
        <dbReference type="ARBA" id="ARBA00022840"/>
    </source>
</evidence>
<evidence type="ECO:0000256" key="3">
    <source>
        <dbReference type="ARBA" id="ARBA00022741"/>
    </source>
</evidence>
<gene>
    <name evidence="6" type="primary">pstB</name>
    <name evidence="6" type="ORF">EKH83_06060</name>
</gene>
<dbReference type="Proteomes" id="UP000290848">
    <property type="component" value="Unassembled WGS sequence"/>
</dbReference>
<dbReference type="SMART" id="SM00382">
    <property type="entry name" value="AAA"/>
    <property type="match status" value="1"/>
</dbReference>
<dbReference type="GO" id="GO:0035435">
    <property type="term" value="P:phosphate ion transmembrane transport"/>
    <property type="evidence" value="ECO:0007669"/>
    <property type="project" value="InterPro"/>
</dbReference>
<evidence type="ECO:0000313" key="7">
    <source>
        <dbReference type="Proteomes" id="UP000290848"/>
    </source>
</evidence>
<dbReference type="InterPro" id="IPR005670">
    <property type="entry name" value="PstB-like"/>
</dbReference>
<dbReference type="PROSITE" id="PS50893">
    <property type="entry name" value="ABC_TRANSPORTER_2"/>
    <property type="match status" value="1"/>
</dbReference>
<reference evidence="6 7" key="1">
    <citation type="submission" date="2018-12" db="EMBL/GenBank/DDBJ databases">
        <title>The Draft Genome Sequence of the Soil Bacterium Pedobacter tournemirensis R1.</title>
        <authorList>
            <person name="He J."/>
        </authorList>
    </citation>
    <scope>NUCLEOTIDE SEQUENCE [LARGE SCALE GENOMIC DNA]</scope>
    <source>
        <strain evidence="6 7">R1</strain>
    </source>
</reference>
<dbReference type="EMBL" id="RXOC01000003">
    <property type="protein sequence ID" value="RXF71252.1"/>
    <property type="molecule type" value="Genomic_DNA"/>
</dbReference>
<dbReference type="SUPFAM" id="SSF52540">
    <property type="entry name" value="P-loop containing nucleoside triphosphate hydrolases"/>
    <property type="match status" value="1"/>
</dbReference>
<organism evidence="6 7">
    <name type="scientific">Arcticibacter tournemirensis</name>
    <dbReference type="NCBI Taxonomy" id="699437"/>
    <lineage>
        <taxon>Bacteria</taxon>
        <taxon>Pseudomonadati</taxon>
        <taxon>Bacteroidota</taxon>
        <taxon>Sphingobacteriia</taxon>
        <taxon>Sphingobacteriales</taxon>
        <taxon>Sphingobacteriaceae</taxon>
        <taxon>Arcticibacter</taxon>
    </lineage>
</organism>
<dbReference type="PANTHER" id="PTHR43423">
    <property type="entry name" value="ABC TRANSPORTER I FAMILY MEMBER 17"/>
    <property type="match status" value="1"/>
</dbReference>
<keyword evidence="1" id="KW-0813">Transport</keyword>
<dbReference type="Pfam" id="PF00005">
    <property type="entry name" value="ABC_tran"/>
    <property type="match status" value="1"/>
</dbReference>
<keyword evidence="2" id="KW-0592">Phosphate transport</keyword>
<keyword evidence="3" id="KW-0547">Nucleotide-binding</keyword>
<protein>
    <submittedName>
        <fullName evidence="6">Phosphate ABC transporter ATP-binding protein</fullName>
    </submittedName>
</protein>
<comment type="caution">
    <text evidence="6">The sequence shown here is derived from an EMBL/GenBank/DDBJ whole genome shotgun (WGS) entry which is preliminary data.</text>
</comment>
<proteinExistence type="predicted"/>
<evidence type="ECO:0000256" key="1">
    <source>
        <dbReference type="ARBA" id="ARBA00022448"/>
    </source>
</evidence>
<evidence type="ECO:0000259" key="5">
    <source>
        <dbReference type="PROSITE" id="PS50893"/>
    </source>
</evidence>
<dbReference type="AlphaFoldDB" id="A0A4V1KIM9"/>
<dbReference type="InterPro" id="IPR017871">
    <property type="entry name" value="ABC_transporter-like_CS"/>
</dbReference>
<dbReference type="RefSeq" id="WP_128768498.1">
    <property type="nucleotide sequence ID" value="NZ_RXOC01000003.1"/>
</dbReference>
<evidence type="ECO:0000313" key="6">
    <source>
        <dbReference type="EMBL" id="RXF71252.1"/>
    </source>
</evidence>
<dbReference type="InterPro" id="IPR003439">
    <property type="entry name" value="ABC_transporter-like_ATP-bd"/>
</dbReference>
<dbReference type="GO" id="GO:0016887">
    <property type="term" value="F:ATP hydrolysis activity"/>
    <property type="evidence" value="ECO:0007669"/>
    <property type="project" value="InterPro"/>
</dbReference>
<name>A0A4V1KIM9_9SPHI</name>
<sequence>MENYILKTENLNAYFGTNHIVKNVNVQFKPNHVVSVMGPSGCGKTTFLRCLNRMHELTPGTHTEGKILMHGKNIQDLPPILVRSKIGMVFQQPNPFPNMSIYDNVIAGYKLNGVQLNKDDRDQIVQDALTRAALWDEVKDKLGHRGAFISGGQQQRLCIARAIALKPDVLLMDEPTSALDPKSTAQIEELIQKLKQNYTVIVVTHNMHQAKRISDYSAFFFLGELVEYGATIEVFDGPTDKRTRGYISGDFS</sequence>
<evidence type="ECO:0000256" key="2">
    <source>
        <dbReference type="ARBA" id="ARBA00022592"/>
    </source>
</evidence>
<dbReference type="GO" id="GO:0005315">
    <property type="term" value="F:phosphate transmembrane transporter activity"/>
    <property type="evidence" value="ECO:0007669"/>
    <property type="project" value="InterPro"/>
</dbReference>
<feature type="domain" description="ABC transporter" evidence="5">
    <location>
        <begin position="6"/>
        <end position="247"/>
    </location>
</feature>
<dbReference type="GO" id="GO:0005524">
    <property type="term" value="F:ATP binding"/>
    <property type="evidence" value="ECO:0007669"/>
    <property type="project" value="UniProtKB-KW"/>
</dbReference>
<dbReference type="CDD" id="cd03260">
    <property type="entry name" value="ABC_PstB_phosphate_transporter"/>
    <property type="match status" value="1"/>
</dbReference>
<dbReference type="NCBIfam" id="TIGR00972">
    <property type="entry name" value="3a0107s01c2"/>
    <property type="match status" value="1"/>
</dbReference>
<dbReference type="InterPro" id="IPR003593">
    <property type="entry name" value="AAA+_ATPase"/>
</dbReference>
<dbReference type="Gene3D" id="3.40.50.300">
    <property type="entry name" value="P-loop containing nucleotide triphosphate hydrolases"/>
    <property type="match status" value="1"/>
</dbReference>
<dbReference type="PROSITE" id="PS00211">
    <property type="entry name" value="ABC_TRANSPORTER_1"/>
    <property type="match status" value="1"/>
</dbReference>